<comment type="caution">
    <text evidence="1">The sequence shown here is derived from an EMBL/GenBank/DDBJ whole genome shotgun (WGS) entry which is preliminary data.</text>
</comment>
<name>A0ACB9QY96_9MYRT</name>
<reference evidence="2" key="1">
    <citation type="journal article" date="2023" name="Front. Plant Sci.">
        <title>Chromosomal-level genome assembly of Melastoma candidum provides insights into trichome evolution.</title>
        <authorList>
            <person name="Zhong Y."/>
            <person name="Wu W."/>
            <person name="Sun C."/>
            <person name="Zou P."/>
            <person name="Liu Y."/>
            <person name="Dai S."/>
            <person name="Zhou R."/>
        </authorList>
    </citation>
    <scope>NUCLEOTIDE SEQUENCE [LARGE SCALE GENOMIC DNA]</scope>
</reference>
<gene>
    <name evidence="1" type="ORF">MLD38_019659</name>
</gene>
<organism evidence="1 2">
    <name type="scientific">Melastoma candidum</name>
    <dbReference type="NCBI Taxonomy" id="119954"/>
    <lineage>
        <taxon>Eukaryota</taxon>
        <taxon>Viridiplantae</taxon>
        <taxon>Streptophyta</taxon>
        <taxon>Embryophyta</taxon>
        <taxon>Tracheophyta</taxon>
        <taxon>Spermatophyta</taxon>
        <taxon>Magnoliopsida</taxon>
        <taxon>eudicotyledons</taxon>
        <taxon>Gunneridae</taxon>
        <taxon>Pentapetalae</taxon>
        <taxon>rosids</taxon>
        <taxon>malvids</taxon>
        <taxon>Myrtales</taxon>
        <taxon>Melastomataceae</taxon>
        <taxon>Melastomatoideae</taxon>
        <taxon>Melastomateae</taxon>
        <taxon>Melastoma</taxon>
    </lineage>
</organism>
<evidence type="ECO:0000313" key="2">
    <source>
        <dbReference type="Proteomes" id="UP001057402"/>
    </source>
</evidence>
<sequence>MSAAMTRLIRGRLLGNRWWYHCFQSFHACPAKAKAAADAEASLYRQFERWMVIHNKVYASETEKDLQFMQFKEDVKYIHLLHNIGRGPPLRLSKLILTGDVPDIFDDAERTHPNE</sequence>
<dbReference type="Proteomes" id="UP001057402">
    <property type="component" value="Chromosome 5"/>
</dbReference>
<proteinExistence type="predicted"/>
<protein>
    <submittedName>
        <fullName evidence="1">Uncharacterized protein</fullName>
    </submittedName>
</protein>
<accession>A0ACB9QY96</accession>
<dbReference type="EMBL" id="CM042884">
    <property type="protein sequence ID" value="KAI4371420.1"/>
    <property type="molecule type" value="Genomic_DNA"/>
</dbReference>
<evidence type="ECO:0000313" key="1">
    <source>
        <dbReference type="EMBL" id="KAI4371420.1"/>
    </source>
</evidence>
<keyword evidence="2" id="KW-1185">Reference proteome</keyword>